<keyword evidence="3" id="KW-1185">Reference proteome</keyword>
<proteinExistence type="predicted"/>
<protein>
    <submittedName>
        <fullName evidence="2">Uncharacterized protein DUF1049</fullName>
    </submittedName>
</protein>
<evidence type="ECO:0000313" key="2">
    <source>
        <dbReference type="EMBL" id="TDR39170.1"/>
    </source>
</evidence>
<name>A0A4R6YNI0_9GAMM</name>
<evidence type="ECO:0000313" key="3">
    <source>
        <dbReference type="Proteomes" id="UP000295293"/>
    </source>
</evidence>
<organism evidence="2 3">
    <name type="scientific">Tahibacter aquaticus</name>
    <dbReference type="NCBI Taxonomy" id="520092"/>
    <lineage>
        <taxon>Bacteria</taxon>
        <taxon>Pseudomonadati</taxon>
        <taxon>Pseudomonadota</taxon>
        <taxon>Gammaproteobacteria</taxon>
        <taxon>Lysobacterales</taxon>
        <taxon>Rhodanobacteraceae</taxon>
        <taxon>Tahibacter</taxon>
    </lineage>
</organism>
<reference evidence="2 3" key="1">
    <citation type="submission" date="2019-03" db="EMBL/GenBank/DDBJ databases">
        <title>Genomic Encyclopedia of Type Strains, Phase IV (KMG-IV): sequencing the most valuable type-strain genomes for metagenomic binning, comparative biology and taxonomic classification.</title>
        <authorList>
            <person name="Goeker M."/>
        </authorList>
    </citation>
    <scope>NUCLEOTIDE SEQUENCE [LARGE SCALE GENOMIC DNA]</scope>
    <source>
        <strain evidence="2 3">DSM 21667</strain>
    </source>
</reference>
<comment type="caution">
    <text evidence="2">The sequence shown here is derived from an EMBL/GenBank/DDBJ whole genome shotgun (WGS) entry which is preliminary data.</text>
</comment>
<keyword evidence="1" id="KW-0472">Membrane</keyword>
<sequence>MRVVWTIVALLFVIAGALFGALNSEQLSLDFYAVQLSLPKGAALLAAVLFGWLVGGLVLWLAVVVPLKRRFAQQRRDHARREPVPVVVD</sequence>
<feature type="transmembrane region" description="Helical" evidence="1">
    <location>
        <begin position="44"/>
        <end position="67"/>
    </location>
</feature>
<dbReference type="Proteomes" id="UP000295293">
    <property type="component" value="Unassembled WGS sequence"/>
</dbReference>
<dbReference type="EMBL" id="SNZH01000017">
    <property type="protein sequence ID" value="TDR39170.1"/>
    <property type="molecule type" value="Genomic_DNA"/>
</dbReference>
<accession>A0A4R6YNI0</accession>
<keyword evidence="1" id="KW-1133">Transmembrane helix</keyword>
<gene>
    <name evidence="2" type="ORF">DFR29_11775</name>
</gene>
<keyword evidence="1" id="KW-0812">Transmembrane</keyword>
<dbReference type="RefSeq" id="WP_133821023.1">
    <property type="nucleotide sequence ID" value="NZ_SNZH01000017.1"/>
</dbReference>
<dbReference type="AlphaFoldDB" id="A0A4R6YNI0"/>
<evidence type="ECO:0000256" key="1">
    <source>
        <dbReference type="SAM" id="Phobius"/>
    </source>
</evidence>